<evidence type="ECO:0000256" key="2">
    <source>
        <dbReference type="PROSITE-ProRule" id="PRU00023"/>
    </source>
</evidence>
<dbReference type="AlphaFoldDB" id="A0A433CYB3"/>
<dbReference type="Pfam" id="PF03009">
    <property type="entry name" value="GDPD"/>
    <property type="match status" value="1"/>
</dbReference>
<dbReference type="InterPro" id="IPR030395">
    <property type="entry name" value="GP_PDE_dom"/>
</dbReference>
<dbReference type="Pfam" id="PF25329">
    <property type="entry name" value="C2_GDE1"/>
    <property type="match status" value="1"/>
</dbReference>
<feature type="compositionally biased region" description="Basic and acidic residues" evidence="3">
    <location>
        <begin position="1090"/>
        <end position="1106"/>
    </location>
</feature>
<dbReference type="PROSITE" id="PS51704">
    <property type="entry name" value="GP_PDE"/>
    <property type="match status" value="1"/>
</dbReference>
<evidence type="ECO:0000313" key="6">
    <source>
        <dbReference type="Proteomes" id="UP000268093"/>
    </source>
</evidence>
<name>A0A433CYB3_9FUNG</name>
<proteinExistence type="predicted"/>
<dbReference type="SUPFAM" id="SSF48403">
    <property type="entry name" value="Ankyrin repeat"/>
    <property type="match status" value="1"/>
</dbReference>
<evidence type="ECO:0000313" key="5">
    <source>
        <dbReference type="EMBL" id="RUP43569.1"/>
    </source>
</evidence>
<feature type="repeat" description="ANK" evidence="2">
    <location>
        <begin position="280"/>
        <end position="312"/>
    </location>
</feature>
<dbReference type="SUPFAM" id="SSF51695">
    <property type="entry name" value="PLC-like phosphodiesterases"/>
    <property type="match status" value="1"/>
</dbReference>
<dbReference type="InterPro" id="IPR002110">
    <property type="entry name" value="Ankyrin_rpt"/>
</dbReference>
<keyword evidence="1" id="KW-0378">Hydrolase</keyword>
<evidence type="ECO:0000256" key="1">
    <source>
        <dbReference type="ARBA" id="ARBA00022801"/>
    </source>
</evidence>
<organism evidence="5 6">
    <name type="scientific">Jimgerdemannia flammicorona</name>
    <dbReference type="NCBI Taxonomy" id="994334"/>
    <lineage>
        <taxon>Eukaryota</taxon>
        <taxon>Fungi</taxon>
        <taxon>Fungi incertae sedis</taxon>
        <taxon>Mucoromycota</taxon>
        <taxon>Mucoromycotina</taxon>
        <taxon>Endogonomycetes</taxon>
        <taxon>Endogonales</taxon>
        <taxon>Endogonaceae</taxon>
        <taxon>Jimgerdemannia</taxon>
    </lineage>
</organism>
<dbReference type="PANTHER" id="PTHR22958">
    <property type="entry name" value="GLYCEROPHOSPHORYL DIESTER PHOSPHODIESTERASE"/>
    <property type="match status" value="1"/>
</dbReference>
<keyword evidence="2" id="KW-0040">ANK repeat</keyword>
<protein>
    <submittedName>
        <fullName evidence="5">Glycerophosphoryl diester phosphodiesterase family-domain-containing protein</fullName>
    </submittedName>
</protein>
<reference evidence="5 6" key="1">
    <citation type="journal article" date="2018" name="New Phytol.">
        <title>Phylogenomics of Endogonaceae and evolution of mycorrhizas within Mucoromycota.</title>
        <authorList>
            <person name="Chang Y."/>
            <person name="Desiro A."/>
            <person name="Na H."/>
            <person name="Sandor L."/>
            <person name="Lipzen A."/>
            <person name="Clum A."/>
            <person name="Barry K."/>
            <person name="Grigoriev I.V."/>
            <person name="Martin F.M."/>
            <person name="Stajich J.E."/>
            <person name="Smith M.E."/>
            <person name="Bonito G."/>
            <person name="Spatafora J.W."/>
        </authorList>
    </citation>
    <scope>NUCLEOTIDE SEQUENCE [LARGE SCALE GENOMIC DNA]</scope>
    <source>
        <strain evidence="5 6">GMNB39</strain>
    </source>
</reference>
<dbReference type="Pfam" id="PF12796">
    <property type="entry name" value="Ank_2"/>
    <property type="match status" value="2"/>
</dbReference>
<feature type="repeat" description="ANK" evidence="2">
    <location>
        <begin position="407"/>
        <end position="428"/>
    </location>
</feature>
<dbReference type="Gene3D" id="3.20.20.190">
    <property type="entry name" value="Phosphatidylinositol (PI) phosphodiesterase"/>
    <property type="match status" value="1"/>
</dbReference>
<feature type="non-terminal residue" evidence="5">
    <location>
        <position position="1"/>
    </location>
</feature>
<accession>A0A433CYB3</accession>
<dbReference type="InterPro" id="IPR057506">
    <property type="entry name" value="C2_GPCPD1"/>
</dbReference>
<evidence type="ECO:0000256" key="3">
    <source>
        <dbReference type="SAM" id="MobiDB-lite"/>
    </source>
</evidence>
<dbReference type="PROSITE" id="PS50088">
    <property type="entry name" value="ANK_REPEAT"/>
    <property type="match status" value="4"/>
</dbReference>
<dbReference type="Gene3D" id="1.25.40.20">
    <property type="entry name" value="Ankyrin repeat-containing domain"/>
    <property type="match status" value="2"/>
</dbReference>
<keyword evidence="6" id="KW-1185">Reference proteome</keyword>
<comment type="caution">
    <text evidence="5">The sequence shown here is derived from an EMBL/GenBank/DDBJ whole genome shotgun (WGS) entry which is preliminary data.</text>
</comment>
<dbReference type="SMART" id="SM00248">
    <property type="entry name" value="ANK"/>
    <property type="match status" value="6"/>
</dbReference>
<evidence type="ECO:0000259" key="4">
    <source>
        <dbReference type="PROSITE" id="PS51704"/>
    </source>
</evidence>
<feature type="repeat" description="ANK" evidence="2">
    <location>
        <begin position="373"/>
        <end position="405"/>
    </location>
</feature>
<dbReference type="InterPro" id="IPR017946">
    <property type="entry name" value="PLC-like_Pdiesterase_TIM-brl"/>
</dbReference>
<feature type="domain" description="GP-PDE" evidence="4">
    <location>
        <begin position="745"/>
        <end position="1077"/>
    </location>
</feature>
<feature type="region of interest" description="Disordered" evidence="3">
    <location>
        <begin position="1085"/>
        <end position="1107"/>
    </location>
</feature>
<dbReference type="PROSITE" id="PS50007">
    <property type="entry name" value="PIPLC_X_DOMAIN"/>
    <property type="match status" value="1"/>
</dbReference>
<dbReference type="InterPro" id="IPR051578">
    <property type="entry name" value="GDPD"/>
</dbReference>
<dbReference type="Pfam" id="PF00023">
    <property type="entry name" value="Ank"/>
    <property type="match status" value="1"/>
</dbReference>
<dbReference type="PROSITE" id="PS50297">
    <property type="entry name" value="ANK_REP_REGION"/>
    <property type="match status" value="4"/>
</dbReference>
<dbReference type="Proteomes" id="UP000268093">
    <property type="component" value="Unassembled WGS sequence"/>
</dbReference>
<dbReference type="PANTHER" id="PTHR22958:SF1">
    <property type="entry name" value="GLYCEROPHOSPHOCHOLINE PHOSPHODIESTERASE GPCPD1"/>
    <property type="match status" value="1"/>
</dbReference>
<feature type="repeat" description="ANK" evidence="2">
    <location>
        <begin position="235"/>
        <end position="258"/>
    </location>
</feature>
<dbReference type="EMBL" id="RBNI01010688">
    <property type="protein sequence ID" value="RUP43569.1"/>
    <property type="molecule type" value="Genomic_DNA"/>
</dbReference>
<dbReference type="GO" id="GO:0047389">
    <property type="term" value="F:glycerophosphocholine phosphodiesterase activity"/>
    <property type="evidence" value="ECO:0007669"/>
    <property type="project" value="TreeGrafter"/>
</dbReference>
<gene>
    <name evidence="5" type="ORF">BC936DRAFT_137001</name>
</gene>
<sequence>RFDKKLHRETQTLYIDTKLNVLPFATSLAFTDMLDNLEGWITDLSQRVAQQEKNDSTVDKTATSRRQRVQLSEADTEAVRNALNDDEVEMLRSVLDRVIGTVGSQNQKLLTSILHQACQRKAFTCIDFLLSRGASIVDPDDINERTLLHKLAIHGGSIPEHKSGNPRSSSSFIPPLFYFQKTSPTTALRTRNAPASPTIPLDSTHKPAASDDIDIVAFILQRIPRGTPALQQDISGRYPIHYAAINGHARIARTLMEHMVVSGEFDVGRGFGDAVWFDHEGFNPVFYAVLRGHVEVIEALIDVGQIVDVDAVISRECESLQFRYLSQTGIDVSHHLLLTYDSTAIPTVKAPSTIHNALTASIHANGTSLPHEYVQTPLAIACKLGHTSTVDLLIKRGAQVNLLQDDEGETALHMAARGGYVECVKLLVGVKATEGTHIQQGTVASTEIKEKINGWTPLMVAGRFRLFARCIKKAHLQYDINYVYILHHIIAIEGHLDIVQILLDARSNPNVTDFAGWRSHEHAVFRGHLNVAKLLQPLTTAYKPPSLPLQPTDSSTSATRDAIPVERAYGHRYLQGQSMITITLGANDSRHTAPFVRLNHGRHPVLPSSAVSLVVSAKNAIGESVIVDLPAVQLGTAAAHHPEPIIFFTTHLDEVVLRFDVVPTYGSSRKKIVGRASALLASDQTFSVGAGEKASLRGQMTVPIVGAETLESIGSVAFEYVVVRTFEHPNMSIGSKHTYWKSITTQVIGHRGLGMNRASSANLQLGENTVMSFVTAASLGAEYVEFDVQLTKDLVPVIYHDWTVTETGLDIPMNAVTLEQFLNLRPSGQIKQYHTGTSEPGPMTKFTINGGASGNVDEVLNSGDESALLNQRARVKRSNSLGDIIGEDEREWTGEYSGAVHYIGGDIHVPSDIGFNIEVKYPMTDEAEAEDLPPSHTELNAFVDTILRCVYDHAVAQDRKVIFSSFHPEVCLMLNLKQPNYPVFFLTDCGYFPQADVRCSSIQEATRFAKAADLLGIVTASEPVLEAPRMVRTIKETGLLLFTYGALNNEVGNAKLQRSFGVDAVIVLAPRQSVVSTSAYKVNMGSASDPDGRNVPRSDDARRAESHTGISPRALFSFMGQNRGIGIENGGLDESAAGGV</sequence>
<dbReference type="GO" id="GO:0046475">
    <property type="term" value="P:glycerophospholipid catabolic process"/>
    <property type="evidence" value="ECO:0007669"/>
    <property type="project" value="TreeGrafter"/>
</dbReference>
<dbReference type="OrthoDB" id="197419at2759"/>
<dbReference type="InterPro" id="IPR036770">
    <property type="entry name" value="Ankyrin_rpt-contain_sf"/>
</dbReference>